<accession>A0A1H6W2T3</accession>
<proteinExistence type="predicted"/>
<evidence type="ECO:0000313" key="2">
    <source>
        <dbReference type="EMBL" id="SEJ09594.1"/>
    </source>
</evidence>
<keyword evidence="1" id="KW-0472">Membrane</keyword>
<evidence type="ECO:0008006" key="4">
    <source>
        <dbReference type="Google" id="ProtNLM"/>
    </source>
</evidence>
<dbReference type="RefSeq" id="WP_143059544.1">
    <property type="nucleotide sequence ID" value="NZ_FNYW01000086.1"/>
</dbReference>
<evidence type="ECO:0000313" key="3">
    <source>
        <dbReference type="Proteomes" id="UP000198564"/>
    </source>
</evidence>
<keyword evidence="1" id="KW-0812">Transmembrane</keyword>
<evidence type="ECO:0000256" key="1">
    <source>
        <dbReference type="SAM" id="Phobius"/>
    </source>
</evidence>
<dbReference type="AlphaFoldDB" id="A0A1H6W2T3"/>
<organism evidence="2 3">
    <name type="scientific">Alkalibacterium gilvum</name>
    <dbReference type="NCBI Taxonomy" id="1130080"/>
    <lineage>
        <taxon>Bacteria</taxon>
        <taxon>Bacillati</taxon>
        <taxon>Bacillota</taxon>
        <taxon>Bacilli</taxon>
        <taxon>Lactobacillales</taxon>
        <taxon>Carnobacteriaceae</taxon>
        <taxon>Alkalibacterium</taxon>
    </lineage>
</organism>
<gene>
    <name evidence="2" type="ORF">SAMN04488113_1863</name>
</gene>
<dbReference type="STRING" id="1130080.SAMN04488113_1863"/>
<sequence>MSKHKKNNLETDDNQELNKAKASGSCGVFMLVAIIIVILILAFLGLLLANFINTPNLPNLS</sequence>
<name>A0A1H6W2T3_9LACT</name>
<dbReference type="EMBL" id="FNYW01000086">
    <property type="protein sequence ID" value="SEJ09594.1"/>
    <property type="molecule type" value="Genomic_DNA"/>
</dbReference>
<feature type="transmembrane region" description="Helical" evidence="1">
    <location>
        <begin position="28"/>
        <end position="52"/>
    </location>
</feature>
<keyword evidence="1" id="KW-1133">Transmembrane helix</keyword>
<reference evidence="3" key="1">
    <citation type="submission" date="2016-10" db="EMBL/GenBank/DDBJ databases">
        <authorList>
            <person name="Varghese N."/>
            <person name="Submissions S."/>
        </authorList>
    </citation>
    <scope>NUCLEOTIDE SEQUENCE [LARGE SCALE GENOMIC DNA]</scope>
    <source>
        <strain evidence="3">DSM 25751</strain>
    </source>
</reference>
<dbReference type="Proteomes" id="UP000198564">
    <property type="component" value="Unassembled WGS sequence"/>
</dbReference>
<protein>
    <recommendedName>
        <fullName evidence="4">Flagellin N-terminal-like domain-containing protein</fullName>
    </recommendedName>
</protein>
<keyword evidence="3" id="KW-1185">Reference proteome</keyword>